<dbReference type="Proteomes" id="UP000799424">
    <property type="component" value="Unassembled WGS sequence"/>
</dbReference>
<name>A0A6A6ZD34_9PLEO</name>
<keyword evidence="2" id="KW-1185">Reference proteome</keyword>
<evidence type="ECO:0000313" key="2">
    <source>
        <dbReference type="Proteomes" id="UP000799424"/>
    </source>
</evidence>
<gene>
    <name evidence="1" type="ORF">CC86DRAFT_413398</name>
</gene>
<dbReference type="AlphaFoldDB" id="A0A6A6ZD34"/>
<organism evidence="1 2">
    <name type="scientific">Ophiobolus disseminans</name>
    <dbReference type="NCBI Taxonomy" id="1469910"/>
    <lineage>
        <taxon>Eukaryota</taxon>
        <taxon>Fungi</taxon>
        <taxon>Dikarya</taxon>
        <taxon>Ascomycota</taxon>
        <taxon>Pezizomycotina</taxon>
        <taxon>Dothideomycetes</taxon>
        <taxon>Pleosporomycetidae</taxon>
        <taxon>Pleosporales</taxon>
        <taxon>Pleosporineae</taxon>
        <taxon>Phaeosphaeriaceae</taxon>
        <taxon>Ophiobolus</taxon>
    </lineage>
</organism>
<protein>
    <submittedName>
        <fullName evidence="1">Uncharacterized protein</fullName>
    </submittedName>
</protein>
<proteinExistence type="predicted"/>
<sequence length="262" mass="29133">MGDITEQAKGLLRLLRTQNTDAHEAVPRSIRIELLQAVCNQHLDLFEGHDLAVTANIDHLSTDLLKMTKATRVLTVNIKDAAALVFTYGELLPQLIQGSQLLQAQSIHAAMVASYCRSFYNIAPDDGFAPHRQAKTLTTIIDTQSVAISKESNLRLASLQPDHVLYIGGPGDYNKLAKGTLVPSETTLLASLDLSLRMPGSVPTRDLTAYYNPGREEDVLFPLSERAHQMRLHECILYHPSAYLDVEKRVAGRVRVRKTYFD</sequence>
<dbReference type="EMBL" id="MU006247">
    <property type="protein sequence ID" value="KAF2819022.1"/>
    <property type="molecule type" value="Genomic_DNA"/>
</dbReference>
<reference evidence="1" key="1">
    <citation type="journal article" date="2020" name="Stud. Mycol.">
        <title>101 Dothideomycetes genomes: a test case for predicting lifestyles and emergence of pathogens.</title>
        <authorList>
            <person name="Haridas S."/>
            <person name="Albert R."/>
            <person name="Binder M."/>
            <person name="Bloem J."/>
            <person name="Labutti K."/>
            <person name="Salamov A."/>
            <person name="Andreopoulos B."/>
            <person name="Baker S."/>
            <person name="Barry K."/>
            <person name="Bills G."/>
            <person name="Bluhm B."/>
            <person name="Cannon C."/>
            <person name="Castanera R."/>
            <person name="Culley D."/>
            <person name="Daum C."/>
            <person name="Ezra D."/>
            <person name="Gonzalez J."/>
            <person name="Henrissat B."/>
            <person name="Kuo A."/>
            <person name="Liang C."/>
            <person name="Lipzen A."/>
            <person name="Lutzoni F."/>
            <person name="Magnuson J."/>
            <person name="Mondo S."/>
            <person name="Nolan M."/>
            <person name="Ohm R."/>
            <person name="Pangilinan J."/>
            <person name="Park H.-J."/>
            <person name="Ramirez L."/>
            <person name="Alfaro M."/>
            <person name="Sun H."/>
            <person name="Tritt A."/>
            <person name="Yoshinaga Y."/>
            <person name="Zwiers L.-H."/>
            <person name="Turgeon B."/>
            <person name="Goodwin S."/>
            <person name="Spatafora J."/>
            <person name="Crous P."/>
            <person name="Grigoriev I."/>
        </authorList>
    </citation>
    <scope>NUCLEOTIDE SEQUENCE</scope>
    <source>
        <strain evidence="1">CBS 113818</strain>
    </source>
</reference>
<evidence type="ECO:0000313" key="1">
    <source>
        <dbReference type="EMBL" id="KAF2819022.1"/>
    </source>
</evidence>
<accession>A0A6A6ZD34</accession>